<sequence>MDIITNIDLKIIKPLKSEGVNSKLYLVEDSQMGRQFILKKIKKSSFKNPEKCFEEPKKICKANHPNIIKINHVSYDDENIYITMPYYKNGSLYHLLETRNLTIREIKNYALDFLYAVEYIHNIGIAHCDIKPNNILISNENKAVLTDFGSAVYLNKNGVGKLRNVYYKHIAPEQCKSTVIDRKVDIYQIGTTLYRMCNGNLEYNNQLKKYKDINMVKVASACGKFPKRNKYLPHVPKDMISIIEKCINVSPQDRYENVSEIINDIKCINENLDWKYEGSDENHYFTRRNNDNTTIQIIVSEDSGYWNIKTIRVNKESRKYNIYKGYCYEYIEKKSEAFKEVNKIIALLSYRSK</sequence>
<accession>A0A1X2JHJ6</accession>
<dbReference type="PANTHER" id="PTHR24345:SF0">
    <property type="entry name" value="CELL CYCLE SERINE_THREONINE-PROTEIN KINASE CDC5_MSD2"/>
    <property type="match status" value="1"/>
</dbReference>
<dbReference type="PROSITE" id="PS00108">
    <property type="entry name" value="PROTEIN_KINASE_ST"/>
    <property type="match status" value="1"/>
</dbReference>
<dbReference type="GO" id="GO:0005524">
    <property type="term" value="F:ATP binding"/>
    <property type="evidence" value="ECO:0007669"/>
    <property type="project" value="UniProtKB-KW"/>
</dbReference>
<dbReference type="Gene3D" id="3.30.200.20">
    <property type="entry name" value="Phosphorylase Kinase, domain 1"/>
    <property type="match status" value="1"/>
</dbReference>
<dbReference type="GO" id="GO:0004674">
    <property type="term" value="F:protein serine/threonine kinase activity"/>
    <property type="evidence" value="ECO:0007669"/>
    <property type="project" value="UniProtKB-KW"/>
</dbReference>
<dbReference type="eggNOG" id="COG0515">
    <property type="taxonomic scope" value="Bacteria"/>
</dbReference>
<reference evidence="7 8" key="1">
    <citation type="submission" date="2018-09" db="EMBL/GenBank/DDBJ databases">
        <title>A clostridial neurotoxin that targets Anopheles mosquitoes.</title>
        <authorList>
            <person name="Contreras E."/>
            <person name="Masuyer G."/>
            <person name="Qureshi N."/>
            <person name="Chawla S."/>
            <person name="Lim H.L."/>
            <person name="Chen J."/>
            <person name="Stenmark P."/>
            <person name="Gill S."/>
        </authorList>
    </citation>
    <scope>NUCLEOTIDE SEQUENCE [LARGE SCALE GENOMIC DNA]</scope>
    <source>
        <strain evidence="7 8">Cbm</strain>
    </source>
</reference>
<feature type="domain" description="Protein kinase" evidence="6">
    <location>
        <begin position="10"/>
        <end position="272"/>
    </location>
</feature>
<name>A0A1X2JHJ6_PARBF</name>
<evidence type="ECO:0000256" key="2">
    <source>
        <dbReference type="ARBA" id="ARBA00022679"/>
    </source>
</evidence>
<dbReference type="PROSITE" id="PS50011">
    <property type="entry name" value="PROTEIN_KINASE_DOM"/>
    <property type="match status" value="1"/>
</dbReference>
<dbReference type="AlphaFoldDB" id="A0A1X2JHJ6"/>
<evidence type="ECO:0000259" key="6">
    <source>
        <dbReference type="PROSITE" id="PS50011"/>
    </source>
</evidence>
<dbReference type="Proteomes" id="UP000326961">
    <property type="component" value="Chromosome"/>
</dbReference>
<dbReference type="PANTHER" id="PTHR24345">
    <property type="entry name" value="SERINE/THREONINE-PROTEIN KINASE PLK"/>
    <property type="match status" value="1"/>
</dbReference>
<dbReference type="InterPro" id="IPR008271">
    <property type="entry name" value="Ser/Thr_kinase_AS"/>
</dbReference>
<keyword evidence="2" id="KW-0808">Transferase</keyword>
<proteinExistence type="predicted"/>
<dbReference type="CDD" id="cd14014">
    <property type="entry name" value="STKc_PknB_like"/>
    <property type="match status" value="1"/>
</dbReference>
<evidence type="ECO:0000256" key="5">
    <source>
        <dbReference type="ARBA" id="ARBA00022840"/>
    </source>
</evidence>
<dbReference type="Pfam" id="PF00069">
    <property type="entry name" value="Pkinase"/>
    <property type="match status" value="1"/>
</dbReference>
<evidence type="ECO:0000256" key="3">
    <source>
        <dbReference type="ARBA" id="ARBA00022741"/>
    </source>
</evidence>
<dbReference type="SMART" id="SM00220">
    <property type="entry name" value="S_TKc"/>
    <property type="match status" value="1"/>
</dbReference>
<protein>
    <submittedName>
        <fullName evidence="7">Serine/threonine protein kinase</fullName>
    </submittedName>
</protein>
<keyword evidence="4 7" id="KW-0418">Kinase</keyword>
<evidence type="ECO:0000313" key="8">
    <source>
        <dbReference type="Proteomes" id="UP000326961"/>
    </source>
</evidence>
<gene>
    <name evidence="7" type="ORF">D4A35_06150</name>
</gene>
<keyword evidence="5" id="KW-0067">ATP-binding</keyword>
<dbReference type="STRING" id="1490.B2H97_08835"/>
<keyword evidence="3" id="KW-0547">Nucleotide-binding</keyword>
<keyword evidence="1 7" id="KW-0723">Serine/threonine-protein kinase</keyword>
<dbReference type="EMBL" id="CP032452">
    <property type="protein sequence ID" value="QEZ68541.1"/>
    <property type="molecule type" value="Genomic_DNA"/>
</dbReference>
<evidence type="ECO:0000256" key="1">
    <source>
        <dbReference type="ARBA" id="ARBA00022527"/>
    </source>
</evidence>
<dbReference type="Gene3D" id="1.10.510.10">
    <property type="entry name" value="Transferase(Phosphotransferase) domain 1"/>
    <property type="match status" value="1"/>
</dbReference>
<organism evidence="7 8">
    <name type="scientific">Paraclostridium bifermentans</name>
    <name type="common">Clostridium bifermentans</name>
    <dbReference type="NCBI Taxonomy" id="1490"/>
    <lineage>
        <taxon>Bacteria</taxon>
        <taxon>Bacillati</taxon>
        <taxon>Bacillota</taxon>
        <taxon>Clostridia</taxon>
        <taxon>Peptostreptococcales</taxon>
        <taxon>Peptostreptococcaceae</taxon>
        <taxon>Paraclostridium</taxon>
    </lineage>
</organism>
<dbReference type="InterPro" id="IPR011009">
    <property type="entry name" value="Kinase-like_dom_sf"/>
</dbReference>
<evidence type="ECO:0000313" key="7">
    <source>
        <dbReference type="EMBL" id="QEZ68541.1"/>
    </source>
</evidence>
<evidence type="ECO:0000256" key="4">
    <source>
        <dbReference type="ARBA" id="ARBA00022777"/>
    </source>
</evidence>
<dbReference type="SUPFAM" id="SSF56112">
    <property type="entry name" value="Protein kinase-like (PK-like)"/>
    <property type="match status" value="1"/>
</dbReference>
<dbReference type="RefSeq" id="WP_021429935.1">
    <property type="nucleotide sequence ID" value="NZ_CABIWO010000001.1"/>
</dbReference>
<dbReference type="InterPro" id="IPR000719">
    <property type="entry name" value="Prot_kinase_dom"/>
</dbReference>